<evidence type="ECO:0000259" key="13">
    <source>
        <dbReference type="Pfam" id="PF00763"/>
    </source>
</evidence>
<dbReference type="GO" id="GO:0009086">
    <property type="term" value="P:methionine biosynthetic process"/>
    <property type="evidence" value="ECO:0007669"/>
    <property type="project" value="UniProtKB-KW"/>
</dbReference>
<comment type="caution">
    <text evidence="12">Lacks conserved residue(s) required for the propagation of feature annotation.</text>
</comment>
<dbReference type="CDD" id="cd01080">
    <property type="entry name" value="NAD_bind_m-THF_DH_Cyclohyd"/>
    <property type="match status" value="1"/>
</dbReference>
<dbReference type="Pfam" id="PF02882">
    <property type="entry name" value="THF_DHG_CYH_C"/>
    <property type="match status" value="1"/>
</dbReference>
<evidence type="ECO:0000256" key="10">
    <source>
        <dbReference type="ARBA" id="ARBA00023167"/>
    </source>
</evidence>
<dbReference type="GO" id="GO:0000105">
    <property type="term" value="P:L-histidine biosynthetic process"/>
    <property type="evidence" value="ECO:0007669"/>
    <property type="project" value="UniProtKB-KW"/>
</dbReference>
<evidence type="ECO:0000256" key="5">
    <source>
        <dbReference type="ARBA" id="ARBA00022755"/>
    </source>
</evidence>
<comment type="subunit">
    <text evidence="2 12">Homodimer.</text>
</comment>
<dbReference type="EC" id="3.5.4.9" evidence="12"/>
<proteinExistence type="inferred from homology"/>
<comment type="catalytic activity">
    <reaction evidence="12">
        <text>(6R)-5,10-methenyltetrahydrofolate + H2O = (6R)-10-formyltetrahydrofolate + H(+)</text>
        <dbReference type="Rhea" id="RHEA:23700"/>
        <dbReference type="ChEBI" id="CHEBI:15377"/>
        <dbReference type="ChEBI" id="CHEBI:15378"/>
        <dbReference type="ChEBI" id="CHEBI:57455"/>
        <dbReference type="ChEBI" id="CHEBI:195366"/>
        <dbReference type="EC" id="3.5.4.9"/>
    </reaction>
</comment>
<name>A0A928Q255_9FIRM</name>
<evidence type="ECO:0000256" key="6">
    <source>
        <dbReference type="ARBA" id="ARBA00022801"/>
    </source>
</evidence>
<dbReference type="GO" id="GO:0005829">
    <property type="term" value="C:cytosol"/>
    <property type="evidence" value="ECO:0007669"/>
    <property type="project" value="TreeGrafter"/>
</dbReference>
<evidence type="ECO:0000313" key="16">
    <source>
        <dbReference type="Proteomes" id="UP000754750"/>
    </source>
</evidence>
<dbReference type="SUPFAM" id="SSF53223">
    <property type="entry name" value="Aminoacid dehydrogenase-like, N-terminal domain"/>
    <property type="match status" value="1"/>
</dbReference>
<dbReference type="NCBIfam" id="NF008058">
    <property type="entry name" value="PRK10792.1"/>
    <property type="match status" value="1"/>
</dbReference>
<evidence type="ECO:0000256" key="3">
    <source>
        <dbReference type="ARBA" id="ARBA00022563"/>
    </source>
</evidence>
<keyword evidence="7 12" id="KW-0521">NADP</keyword>
<dbReference type="GO" id="GO:0004477">
    <property type="term" value="F:methenyltetrahydrofolate cyclohydrolase activity"/>
    <property type="evidence" value="ECO:0007669"/>
    <property type="project" value="UniProtKB-UniRule"/>
</dbReference>
<dbReference type="Proteomes" id="UP000754750">
    <property type="component" value="Unassembled WGS sequence"/>
</dbReference>
<gene>
    <name evidence="12 15" type="primary">folD</name>
    <name evidence="15" type="ORF">E7512_05035</name>
</gene>
<comment type="similarity">
    <text evidence="12">Belongs to the tetrahydrofolate dehydrogenase/cyclohydrolase family.</text>
</comment>
<dbReference type="FunFam" id="3.40.50.720:FF:000094">
    <property type="entry name" value="Bifunctional protein FolD"/>
    <property type="match status" value="1"/>
</dbReference>
<comment type="catalytic activity">
    <reaction evidence="12">
        <text>(6R)-5,10-methylene-5,6,7,8-tetrahydrofolate + NADP(+) = (6R)-5,10-methenyltetrahydrofolate + NADPH</text>
        <dbReference type="Rhea" id="RHEA:22812"/>
        <dbReference type="ChEBI" id="CHEBI:15636"/>
        <dbReference type="ChEBI" id="CHEBI:57455"/>
        <dbReference type="ChEBI" id="CHEBI:57783"/>
        <dbReference type="ChEBI" id="CHEBI:58349"/>
        <dbReference type="EC" id="1.5.1.5"/>
    </reaction>
</comment>
<dbReference type="HAMAP" id="MF_01576">
    <property type="entry name" value="THF_DHG_CYH"/>
    <property type="match status" value="1"/>
</dbReference>
<evidence type="ECO:0000313" key="15">
    <source>
        <dbReference type="EMBL" id="MBE6832934.1"/>
    </source>
</evidence>
<dbReference type="PANTHER" id="PTHR48099:SF5">
    <property type="entry name" value="C-1-TETRAHYDROFOLATE SYNTHASE, CYTOPLASMIC"/>
    <property type="match status" value="1"/>
</dbReference>
<feature type="binding site" evidence="12">
    <location>
        <begin position="165"/>
        <end position="167"/>
    </location>
    <ligand>
        <name>NADP(+)</name>
        <dbReference type="ChEBI" id="CHEBI:58349"/>
    </ligand>
</feature>
<protein>
    <recommendedName>
        <fullName evidence="12">Bifunctional protein FolD</fullName>
    </recommendedName>
    <domain>
        <recommendedName>
            <fullName evidence="12">Methylenetetrahydrofolate dehydrogenase</fullName>
            <ecNumber evidence="12">1.5.1.5</ecNumber>
        </recommendedName>
    </domain>
    <domain>
        <recommendedName>
            <fullName evidence="12">Methenyltetrahydrofolate cyclohydrolase</fullName>
            <ecNumber evidence="12">3.5.4.9</ecNumber>
        </recommendedName>
    </domain>
</protein>
<dbReference type="InterPro" id="IPR020631">
    <property type="entry name" value="THF_DH/CycHdrlase_NAD-bd_dom"/>
</dbReference>
<evidence type="ECO:0000256" key="2">
    <source>
        <dbReference type="ARBA" id="ARBA00011738"/>
    </source>
</evidence>
<dbReference type="GO" id="GO:0035999">
    <property type="term" value="P:tetrahydrofolate interconversion"/>
    <property type="evidence" value="ECO:0007669"/>
    <property type="project" value="UniProtKB-UniRule"/>
</dbReference>
<dbReference type="Gene3D" id="3.40.50.10860">
    <property type="entry name" value="Leucine Dehydrogenase, chain A, domain 1"/>
    <property type="match status" value="1"/>
</dbReference>
<dbReference type="PROSITE" id="PS00767">
    <property type="entry name" value="THF_DHG_CYH_2"/>
    <property type="match status" value="1"/>
</dbReference>
<dbReference type="FunFam" id="3.40.50.10860:FF:000005">
    <property type="entry name" value="C-1-tetrahydrofolate synthase, cytoplasmic, putative"/>
    <property type="match status" value="1"/>
</dbReference>
<comment type="function">
    <text evidence="12">Catalyzes the oxidation of 5,10-methylenetetrahydrofolate to 5,10-methenyltetrahydrofolate and then the hydrolysis of 5,10-methenyltetrahydrofolate to 10-formyltetrahydrofolate.</text>
</comment>
<evidence type="ECO:0000256" key="1">
    <source>
        <dbReference type="ARBA" id="ARBA00004777"/>
    </source>
</evidence>
<evidence type="ECO:0000256" key="9">
    <source>
        <dbReference type="ARBA" id="ARBA00023102"/>
    </source>
</evidence>
<dbReference type="InterPro" id="IPR020630">
    <property type="entry name" value="THF_DH/CycHdrlase_cat_dom"/>
</dbReference>
<evidence type="ECO:0000256" key="12">
    <source>
        <dbReference type="HAMAP-Rule" id="MF_01576"/>
    </source>
</evidence>
<reference evidence="15" key="1">
    <citation type="submission" date="2019-04" db="EMBL/GenBank/DDBJ databases">
        <title>Evolution of Biomass-Degrading Anaerobic Consortia Revealed by Metagenomics.</title>
        <authorList>
            <person name="Peng X."/>
        </authorList>
    </citation>
    <scope>NUCLEOTIDE SEQUENCE</scope>
    <source>
        <strain evidence="15">SIG551</strain>
    </source>
</reference>
<keyword evidence="6 12" id="KW-0378">Hydrolase</keyword>
<keyword evidence="3 12" id="KW-0554">One-carbon metabolism</keyword>
<dbReference type="EMBL" id="SVNY01000002">
    <property type="protein sequence ID" value="MBE6832934.1"/>
    <property type="molecule type" value="Genomic_DNA"/>
</dbReference>
<keyword evidence="11 12" id="KW-0511">Multifunctional enzyme</keyword>
<dbReference type="InterPro" id="IPR046346">
    <property type="entry name" value="Aminoacid_DH-like_N_sf"/>
</dbReference>
<evidence type="ECO:0000256" key="4">
    <source>
        <dbReference type="ARBA" id="ARBA00022605"/>
    </source>
</evidence>
<keyword evidence="10 12" id="KW-0486">Methionine biosynthesis</keyword>
<dbReference type="InterPro" id="IPR000672">
    <property type="entry name" value="THF_DH/CycHdrlase"/>
</dbReference>
<evidence type="ECO:0000256" key="8">
    <source>
        <dbReference type="ARBA" id="ARBA00023002"/>
    </source>
</evidence>
<dbReference type="Gene3D" id="3.40.50.720">
    <property type="entry name" value="NAD(P)-binding Rossmann-like Domain"/>
    <property type="match status" value="1"/>
</dbReference>
<keyword evidence="8 12" id="KW-0560">Oxidoreductase</keyword>
<dbReference type="EC" id="1.5.1.5" evidence="12"/>
<dbReference type="SUPFAM" id="SSF51735">
    <property type="entry name" value="NAD(P)-binding Rossmann-fold domains"/>
    <property type="match status" value="1"/>
</dbReference>
<sequence>MAQLIDGKAIAAAVRKRIAQEIQSLQEEQGITPGLAVVLAGDDSASEVYVKNKGKACEEVGIDFKLHRLSASATQQELEETIDSLNDREDIDGILLQLPLPGHLNPNRFVGRIRPDKDVDAFHPKNIGHIMRGDFVFLPCTPAGIMELLRVSGIDPAGRRCVVVGRSNIVGKPMAMQLLHADATVTICHSKTQNLAQVCREADILVSAAGQAGLITGDMVRPGAVVIDVGMNRNEEGRLCGDVDFASVEPVASYITPVPGGVGPMTVAMLLQNTLEAAKRHGGITG</sequence>
<feature type="domain" description="Tetrahydrofolate dehydrogenase/cyclohydrolase catalytic" evidence="13">
    <location>
        <begin position="5"/>
        <end position="120"/>
    </location>
</feature>
<dbReference type="InterPro" id="IPR020867">
    <property type="entry name" value="THF_DH/CycHdrlase_CS"/>
</dbReference>
<keyword evidence="4 12" id="KW-0028">Amino-acid biosynthesis</keyword>
<dbReference type="Pfam" id="PF00763">
    <property type="entry name" value="THF_DHG_CYH"/>
    <property type="match status" value="1"/>
</dbReference>
<dbReference type="RefSeq" id="WP_020071740.1">
    <property type="nucleotide sequence ID" value="NZ_JBKWRC010000001.1"/>
</dbReference>
<dbReference type="NCBIfam" id="NF010783">
    <property type="entry name" value="PRK14186.1"/>
    <property type="match status" value="1"/>
</dbReference>
<dbReference type="GO" id="GO:0006164">
    <property type="term" value="P:purine nucleotide biosynthetic process"/>
    <property type="evidence" value="ECO:0007669"/>
    <property type="project" value="UniProtKB-KW"/>
</dbReference>
<dbReference type="PANTHER" id="PTHR48099">
    <property type="entry name" value="C-1-TETRAHYDROFOLATE SYNTHASE, CYTOPLASMIC-RELATED"/>
    <property type="match status" value="1"/>
</dbReference>
<dbReference type="InterPro" id="IPR036291">
    <property type="entry name" value="NAD(P)-bd_dom_sf"/>
</dbReference>
<comment type="caution">
    <text evidence="15">The sequence shown here is derived from an EMBL/GenBank/DDBJ whole genome shotgun (WGS) entry which is preliminary data.</text>
</comment>
<organism evidence="15 16">
    <name type="scientific">Faecalispora sporosphaeroides</name>
    <dbReference type="NCBI Taxonomy" id="1549"/>
    <lineage>
        <taxon>Bacteria</taxon>
        <taxon>Bacillati</taxon>
        <taxon>Bacillota</taxon>
        <taxon>Clostridia</taxon>
        <taxon>Eubacteriales</taxon>
        <taxon>Oscillospiraceae</taxon>
        <taxon>Faecalispora</taxon>
    </lineage>
</organism>
<dbReference type="PRINTS" id="PR00085">
    <property type="entry name" value="THFDHDRGNASE"/>
</dbReference>
<comment type="pathway">
    <text evidence="1 12">One-carbon metabolism; tetrahydrofolate interconversion.</text>
</comment>
<keyword evidence="9 12" id="KW-0368">Histidine biosynthesis</keyword>
<keyword evidence="5 12" id="KW-0658">Purine biosynthesis</keyword>
<feature type="domain" description="Tetrahydrofolate dehydrogenase/cyclohydrolase NAD(P)-binding" evidence="14">
    <location>
        <begin position="139"/>
        <end position="281"/>
    </location>
</feature>
<evidence type="ECO:0000256" key="7">
    <source>
        <dbReference type="ARBA" id="ARBA00022857"/>
    </source>
</evidence>
<accession>A0A928Q255</accession>
<evidence type="ECO:0000256" key="11">
    <source>
        <dbReference type="ARBA" id="ARBA00023268"/>
    </source>
</evidence>
<evidence type="ECO:0000259" key="14">
    <source>
        <dbReference type="Pfam" id="PF02882"/>
    </source>
</evidence>
<dbReference type="GO" id="GO:0004488">
    <property type="term" value="F:methylenetetrahydrofolate dehydrogenase (NADP+) activity"/>
    <property type="evidence" value="ECO:0007669"/>
    <property type="project" value="UniProtKB-UniRule"/>
</dbReference>
<dbReference type="AlphaFoldDB" id="A0A928Q255"/>